<dbReference type="OrthoDB" id="2429144at2"/>
<protein>
    <submittedName>
        <fullName evidence="2">Uncharacterized protein</fullName>
    </submittedName>
</protein>
<feature type="transmembrane region" description="Helical" evidence="1">
    <location>
        <begin position="96"/>
        <end position="115"/>
    </location>
</feature>
<organism evidence="2 3">
    <name type="scientific">Alteribacillus iranensis</name>
    <dbReference type="NCBI Taxonomy" id="930128"/>
    <lineage>
        <taxon>Bacteria</taxon>
        <taxon>Bacillati</taxon>
        <taxon>Bacillota</taxon>
        <taxon>Bacilli</taxon>
        <taxon>Bacillales</taxon>
        <taxon>Bacillaceae</taxon>
        <taxon>Alteribacillus</taxon>
    </lineage>
</organism>
<reference evidence="2 3" key="1">
    <citation type="submission" date="2016-10" db="EMBL/GenBank/DDBJ databases">
        <authorList>
            <person name="de Groot N.N."/>
        </authorList>
    </citation>
    <scope>NUCLEOTIDE SEQUENCE [LARGE SCALE GENOMIC DNA]</scope>
    <source>
        <strain evidence="2 3">DSM 23995</strain>
    </source>
</reference>
<dbReference type="Proteomes" id="UP000199516">
    <property type="component" value="Unassembled WGS sequence"/>
</dbReference>
<sequence>MEAAQSDIQEVKHLKKKQLVQYNLVMLLLFVLFGYFAEDIKPSLLIGACCVLVWVIVAIMVYNLKTGRPIGTKASRRVQEFDRNRLGEKRWKRRKIMEIVFIGVISVIITILFIVKDISTTRLDFPIDTFPFIGAWIGYNIGETIRISNL</sequence>
<evidence type="ECO:0000313" key="2">
    <source>
        <dbReference type="EMBL" id="SFE99348.1"/>
    </source>
</evidence>
<keyword evidence="3" id="KW-1185">Reference proteome</keyword>
<evidence type="ECO:0000313" key="3">
    <source>
        <dbReference type="Proteomes" id="UP000199516"/>
    </source>
</evidence>
<gene>
    <name evidence="2" type="ORF">SAMN05192532_10862</name>
</gene>
<proteinExistence type="predicted"/>
<evidence type="ECO:0000256" key="1">
    <source>
        <dbReference type="SAM" id="Phobius"/>
    </source>
</evidence>
<feature type="transmembrane region" description="Helical" evidence="1">
    <location>
        <begin position="43"/>
        <end position="64"/>
    </location>
</feature>
<dbReference type="EMBL" id="FONT01000008">
    <property type="protein sequence ID" value="SFE99348.1"/>
    <property type="molecule type" value="Genomic_DNA"/>
</dbReference>
<dbReference type="STRING" id="930128.SAMN05192532_10862"/>
<name>A0A1I2F3Q9_9BACI</name>
<feature type="transmembrane region" description="Helical" evidence="1">
    <location>
        <begin position="20"/>
        <end position="37"/>
    </location>
</feature>
<accession>A0A1I2F3Q9</accession>
<dbReference type="AlphaFoldDB" id="A0A1I2F3Q9"/>
<keyword evidence="1" id="KW-0812">Transmembrane</keyword>
<keyword evidence="1" id="KW-0472">Membrane</keyword>
<keyword evidence="1" id="KW-1133">Transmembrane helix</keyword>